<gene>
    <name evidence="2" type="ordered locus">OTT_1539</name>
</gene>
<dbReference type="HOGENOM" id="CLU_1045237_0_0_5"/>
<protein>
    <recommendedName>
        <fullName evidence="4">Outer membrane beta-barrel domain protein</fullName>
    </recommendedName>
</protein>
<name>B3CUF0_ORITI</name>
<sequence length="262" mass="29092">MKMRKFWLAIALSLPCSVPAVVAYDLSDLKKLEELEQLEKLQRLQQLQQEENKPSYYVKLYAGRSSCVPSELDFSGLDNDPNLRILTEMINVANEYAHSPIFGLSLGMYCTRSLMLELSLSYMQHMIFGCDVSMNTPRGLIKFTNLPMGAFVKAIADLTESSFPSTSAAGKLYWDMCSGKLGSLFVTGGLCIQYVQMQEKVFLPGGIVGVGAAINITESVSLNGEINCTYLSGSFSSLLSNDSFKIESWYGYNMLLGIKYNF</sequence>
<dbReference type="InterPro" id="IPR011250">
    <property type="entry name" value="OMP/PagP_B-barrel"/>
</dbReference>
<dbReference type="Proteomes" id="UP000001033">
    <property type="component" value="Chromosome"/>
</dbReference>
<dbReference type="EMBL" id="AP008981">
    <property type="protein sequence ID" value="BAG40997.1"/>
    <property type="molecule type" value="Genomic_DNA"/>
</dbReference>
<keyword evidence="1" id="KW-0732">Signal</keyword>
<accession>B3CUF0</accession>
<evidence type="ECO:0000256" key="1">
    <source>
        <dbReference type="SAM" id="SignalP"/>
    </source>
</evidence>
<feature type="chain" id="PRO_5002787129" description="Outer membrane beta-barrel domain protein" evidence="1">
    <location>
        <begin position="24"/>
        <end position="262"/>
    </location>
</feature>
<dbReference type="AlphaFoldDB" id="B3CUF0"/>
<evidence type="ECO:0000313" key="3">
    <source>
        <dbReference type="Proteomes" id="UP000001033"/>
    </source>
</evidence>
<dbReference type="KEGG" id="ott:OTT_1539"/>
<proteinExistence type="predicted"/>
<dbReference type="SUPFAM" id="SSF56925">
    <property type="entry name" value="OMPA-like"/>
    <property type="match status" value="1"/>
</dbReference>
<evidence type="ECO:0008006" key="4">
    <source>
        <dbReference type="Google" id="ProtNLM"/>
    </source>
</evidence>
<organism evidence="2 3">
    <name type="scientific">Orientia tsutsugamushi (strain Ikeda)</name>
    <name type="common">Rickettsia tsutsugamushi</name>
    <dbReference type="NCBI Taxonomy" id="334380"/>
    <lineage>
        <taxon>Bacteria</taxon>
        <taxon>Pseudomonadati</taxon>
        <taxon>Pseudomonadota</taxon>
        <taxon>Alphaproteobacteria</taxon>
        <taxon>Rickettsiales</taxon>
        <taxon>Rickettsiaceae</taxon>
        <taxon>Rickettsieae</taxon>
        <taxon>Orientia</taxon>
    </lineage>
</organism>
<feature type="signal peptide" evidence="1">
    <location>
        <begin position="1"/>
        <end position="23"/>
    </location>
</feature>
<evidence type="ECO:0000313" key="2">
    <source>
        <dbReference type="EMBL" id="BAG40997.1"/>
    </source>
</evidence>
<reference evidence="3" key="1">
    <citation type="journal article" date="2008" name="DNA Res.">
        <title>The whole-genome sequencing of the obligate intracellular bacterium Orientia tsutsugamushi revealed massive gene amplification during reductive genome evolution.</title>
        <authorList>
            <person name="Nakayama K."/>
            <person name="Yamashita A."/>
            <person name="Kurokawa K."/>
            <person name="Morimoto T."/>
            <person name="Ogawa M."/>
            <person name="Fukuhara M."/>
            <person name="Urakami H."/>
            <person name="Ohnishi M."/>
            <person name="Uchiyama I."/>
            <person name="Ogura Y."/>
            <person name="Ooka T."/>
            <person name="Oshima K."/>
            <person name="Tamura A."/>
            <person name="Hattori M."/>
            <person name="Hayashi T."/>
        </authorList>
    </citation>
    <scope>NUCLEOTIDE SEQUENCE [LARGE SCALE GENOMIC DNA]</scope>
    <source>
        <strain evidence="3">Ikeda</strain>
    </source>
</reference>